<evidence type="ECO:0000256" key="1">
    <source>
        <dbReference type="ARBA" id="ARBA00004651"/>
    </source>
</evidence>
<evidence type="ECO:0000256" key="8">
    <source>
        <dbReference type="SAM" id="Phobius"/>
    </source>
</evidence>
<dbReference type="EMBL" id="QMAP01000002">
    <property type="protein sequence ID" value="RXI49849.1"/>
    <property type="molecule type" value="Genomic_DNA"/>
</dbReference>
<feature type="transmembrane region" description="Helical" evidence="8">
    <location>
        <begin position="39"/>
        <end position="60"/>
    </location>
</feature>
<keyword evidence="4" id="KW-1003">Cell membrane</keyword>
<evidence type="ECO:0000256" key="6">
    <source>
        <dbReference type="ARBA" id="ARBA00022989"/>
    </source>
</evidence>
<organism evidence="9 10">
    <name type="scientific">Clostridium tetani</name>
    <dbReference type="NCBI Taxonomy" id="1513"/>
    <lineage>
        <taxon>Bacteria</taxon>
        <taxon>Bacillati</taxon>
        <taxon>Bacillota</taxon>
        <taxon>Clostridia</taxon>
        <taxon>Eubacteriales</taxon>
        <taxon>Clostridiaceae</taxon>
        <taxon>Clostridium</taxon>
    </lineage>
</organism>
<evidence type="ECO:0000313" key="10">
    <source>
        <dbReference type="Proteomes" id="UP000290921"/>
    </source>
</evidence>
<name>A0A4Q0VEP8_CLOTA</name>
<gene>
    <name evidence="9" type="ORF">DP130_02365</name>
</gene>
<dbReference type="Proteomes" id="UP000290921">
    <property type="component" value="Unassembled WGS sequence"/>
</dbReference>
<feature type="transmembrane region" description="Helical" evidence="8">
    <location>
        <begin position="279"/>
        <end position="303"/>
    </location>
</feature>
<feature type="transmembrane region" description="Helical" evidence="8">
    <location>
        <begin position="255"/>
        <end position="273"/>
    </location>
</feature>
<keyword evidence="6 8" id="KW-1133">Transmembrane helix</keyword>
<proteinExistence type="inferred from homology"/>
<evidence type="ECO:0000256" key="4">
    <source>
        <dbReference type="ARBA" id="ARBA00022475"/>
    </source>
</evidence>
<evidence type="ECO:0000256" key="3">
    <source>
        <dbReference type="ARBA" id="ARBA00022448"/>
    </source>
</evidence>
<dbReference type="PANTHER" id="PTHR21716">
    <property type="entry name" value="TRANSMEMBRANE PROTEIN"/>
    <property type="match status" value="1"/>
</dbReference>
<evidence type="ECO:0000256" key="5">
    <source>
        <dbReference type="ARBA" id="ARBA00022692"/>
    </source>
</evidence>
<keyword evidence="7 8" id="KW-0472">Membrane</keyword>
<feature type="transmembrane region" description="Helical" evidence="8">
    <location>
        <begin position="80"/>
        <end position="98"/>
    </location>
</feature>
<evidence type="ECO:0000256" key="2">
    <source>
        <dbReference type="ARBA" id="ARBA00009773"/>
    </source>
</evidence>
<feature type="transmembrane region" description="Helical" evidence="8">
    <location>
        <begin position="171"/>
        <end position="190"/>
    </location>
</feature>
<feature type="transmembrane region" description="Helical" evidence="8">
    <location>
        <begin position="337"/>
        <end position="357"/>
    </location>
</feature>
<keyword evidence="3" id="KW-0813">Transport</keyword>
<evidence type="ECO:0000313" key="9">
    <source>
        <dbReference type="EMBL" id="RXI49849.1"/>
    </source>
</evidence>
<keyword evidence="5 8" id="KW-0812">Transmembrane</keyword>
<protein>
    <submittedName>
        <fullName evidence="9">AI-2E family transporter</fullName>
    </submittedName>
</protein>
<reference evidence="9 10" key="1">
    <citation type="submission" date="2018-06" db="EMBL/GenBank/DDBJ databases">
        <title>Genome conservation of Clostridium tetani.</title>
        <authorList>
            <person name="Bruggemann H."/>
            <person name="Popoff M.R."/>
        </authorList>
    </citation>
    <scope>NUCLEOTIDE SEQUENCE [LARGE SCALE GENOMIC DNA]</scope>
    <source>
        <strain evidence="9 10">2017.061</strain>
    </source>
</reference>
<dbReference type="InterPro" id="IPR002549">
    <property type="entry name" value="AI-2E-like"/>
</dbReference>
<evidence type="ECO:0000256" key="7">
    <source>
        <dbReference type="ARBA" id="ARBA00023136"/>
    </source>
</evidence>
<comment type="similarity">
    <text evidence="2">Belongs to the autoinducer-2 exporter (AI-2E) (TC 2.A.86) family.</text>
</comment>
<accession>A0A4Q0VEP8</accession>
<comment type="caution">
    <text evidence="9">The sequence shown here is derived from an EMBL/GenBank/DDBJ whole genome shotgun (WGS) entry which is preliminary data.</text>
</comment>
<dbReference type="PANTHER" id="PTHR21716:SF53">
    <property type="entry name" value="PERMEASE PERM-RELATED"/>
    <property type="match status" value="1"/>
</dbReference>
<dbReference type="GO" id="GO:0055085">
    <property type="term" value="P:transmembrane transport"/>
    <property type="evidence" value="ECO:0007669"/>
    <property type="project" value="TreeGrafter"/>
</dbReference>
<dbReference type="GO" id="GO:0005886">
    <property type="term" value="C:plasma membrane"/>
    <property type="evidence" value="ECO:0007669"/>
    <property type="project" value="UniProtKB-SubCell"/>
</dbReference>
<sequence length="381" mass="43935">MYRLKNYRRKIKHFDLIISVILIYIIIKLINNYKTWFDIFGNIMTIISPFIFAIIIAYILNPFMKFVERKFSLSRKLSILFTYVFIIFFISIFIIYLLPKITYNIIDIVKSIPQFANDAQRCLNKIIIEHNLKEVINSSGMNNLKPDFIIGKTSEFVVQILDKLLSKTWSFTNSFIKWIFGFIVSIYVLYDKEKFINIGKKIIFITFNEKNGSKIIEFFKNLHYMIGLYIGTKALDSTIIGGIAFIGLTILKSPYPLLIALIVGVTNMIPYFGPFIGMVVAFTINIFFSLFKAFAVLIFLFLLQQFDAWYLDPKLIGGKVGLTPFLVIFAVTLGGGLYGPVGMILAVPIMAVIKLYADKAIKRYDNKRIQQEKNSQNTNEE</sequence>
<comment type="subcellular location">
    <subcellularLocation>
        <location evidence="1">Cell membrane</location>
        <topology evidence="1">Multi-pass membrane protein</topology>
    </subcellularLocation>
</comment>
<dbReference type="Pfam" id="PF01594">
    <property type="entry name" value="AI-2E_transport"/>
    <property type="match status" value="1"/>
</dbReference>
<dbReference type="AlphaFoldDB" id="A0A4Q0VEP8"/>
<feature type="transmembrane region" description="Helical" evidence="8">
    <location>
        <begin position="12"/>
        <end position="33"/>
    </location>
</feature>